<gene>
    <name evidence="5" type="ORF">JHL17_32275</name>
</gene>
<evidence type="ECO:0000256" key="1">
    <source>
        <dbReference type="ARBA" id="ARBA00023015"/>
    </source>
</evidence>
<dbReference type="InterPro" id="IPR011711">
    <property type="entry name" value="GntR_C"/>
</dbReference>
<dbReference type="PANTHER" id="PTHR43537">
    <property type="entry name" value="TRANSCRIPTIONAL REGULATOR, GNTR FAMILY"/>
    <property type="match status" value="1"/>
</dbReference>
<proteinExistence type="predicted"/>
<dbReference type="Pfam" id="PF07729">
    <property type="entry name" value="FCD"/>
    <property type="match status" value="1"/>
</dbReference>
<sequence length="230" mass="25770">MSVAAERDAQPLGEKLFQQIVDIINSGEIAPGSELNEAALAQRFGVSRGPVREAVRRLQGIGLISREPYMRARVISLETREVIELFQMREALEGMACRLAAENMSSEEAARLLADLESDRNSWTTGQPSRAFDFHSRIVEACGNRRIIESLNGDLHQLFRLYRRKSGMDRARKIAAYQEHWQILRAIINRDPELAESMMRSHIARASANLARTDDAGVPQINWSGTPGQG</sequence>
<dbReference type="Pfam" id="PF00392">
    <property type="entry name" value="GntR"/>
    <property type="match status" value="1"/>
</dbReference>
<dbReference type="EMBL" id="JAENHM010000078">
    <property type="protein sequence ID" value="MBK1842084.1"/>
    <property type="molecule type" value="Genomic_DNA"/>
</dbReference>
<evidence type="ECO:0000313" key="5">
    <source>
        <dbReference type="EMBL" id="MBK1842084.1"/>
    </source>
</evidence>
<evidence type="ECO:0000313" key="6">
    <source>
        <dbReference type="Proteomes" id="UP000652760"/>
    </source>
</evidence>
<reference evidence="6" key="1">
    <citation type="submission" date="2021-01" db="EMBL/GenBank/DDBJ databases">
        <title>Genome public.</title>
        <authorList>
            <person name="Liu C."/>
            <person name="Sun Q."/>
        </authorList>
    </citation>
    <scope>NUCLEOTIDE SEQUENCE [LARGE SCALE GENOMIC DNA]</scope>
    <source>
        <strain evidence="6">YIM B02556</strain>
    </source>
</reference>
<dbReference type="PROSITE" id="PS50949">
    <property type="entry name" value="HTH_GNTR"/>
    <property type="match status" value="1"/>
</dbReference>
<dbReference type="RefSeq" id="WP_200198761.1">
    <property type="nucleotide sequence ID" value="NZ_JAENHM010000078.1"/>
</dbReference>
<dbReference type="PANTHER" id="PTHR43537:SF49">
    <property type="entry name" value="TRANSCRIPTIONAL REGULATORY PROTEIN"/>
    <property type="match status" value="1"/>
</dbReference>
<dbReference type="Gene3D" id="1.20.120.530">
    <property type="entry name" value="GntR ligand-binding domain-like"/>
    <property type="match status" value="1"/>
</dbReference>
<keyword evidence="6" id="KW-1185">Reference proteome</keyword>
<dbReference type="SUPFAM" id="SSF48008">
    <property type="entry name" value="GntR ligand-binding domain-like"/>
    <property type="match status" value="1"/>
</dbReference>
<keyword evidence="3" id="KW-0804">Transcription</keyword>
<dbReference type="Gene3D" id="1.10.10.10">
    <property type="entry name" value="Winged helix-like DNA-binding domain superfamily/Winged helix DNA-binding domain"/>
    <property type="match status" value="1"/>
</dbReference>
<organism evidence="5 6">
    <name type="scientific">Azospirillum endophyticum</name>
    <dbReference type="NCBI Taxonomy" id="2800326"/>
    <lineage>
        <taxon>Bacteria</taxon>
        <taxon>Pseudomonadati</taxon>
        <taxon>Pseudomonadota</taxon>
        <taxon>Alphaproteobacteria</taxon>
        <taxon>Rhodospirillales</taxon>
        <taxon>Azospirillaceae</taxon>
        <taxon>Azospirillum</taxon>
    </lineage>
</organism>
<keyword evidence="2" id="KW-0238">DNA-binding</keyword>
<dbReference type="InterPro" id="IPR000524">
    <property type="entry name" value="Tscrpt_reg_HTH_GntR"/>
</dbReference>
<evidence type="ECO:0000256" key="3">
    <source>
        <dbReference type="ARBA" id="ARBA00023163"/>
    </source>
</evidence>
<dbReference type="InterPro" id="IPR008920">
    <property type="entry name" value="TF_FadR/GntR_C"/>
</dbReference>
<comment type="caution">
    <text evidence="5">The sequence shown here is derived from an EMBL/GenBank/DDBJ whole genome shotgun (WGS) entry which is preliminary data.</text>
</comment>
<dbReference type="InterPro" id="IPR036390">
    <property type="entry name" value="WH_DNA-bd_sf"/>
</dbReference>
<name>A0ABS1FFA4_9PROT</name>
<dbReference type="SMART" id="SM00895">
    <property type="entry name" value="FCD"/>
    <property type="match status" value="1"/>
</dbReference>
<dbReference type="SMART" id="SM00345">
    <property type="entry name" value="HTH_GNTR"/>
    <property type="match status" value="1"/>
</dbReference>
<dbReference type="Proteomes" id="UP000652760">
    <property type="component" value="Unassembled WGS sequence"/>
</dbReference>
<keyword evidence="1" id="KW-0805">Transcription regulation</keyword>
<dbReference type="InterPro" id="IPR036388">
    <property type="entry name" value="WH-like_DNA-bd_sf"/>
</dbReference>
<protein>
    <submittedName>
        <fullName evidence="5">GntR family transcriptional regulator</fullName>
    </submittedName>
</protein>
<dbReference type="SUPFAM" id="SSF46785">
    <property type="entry name" value="Winged helix' DNA-binding domain"/>
    <property type="match status" value="1"/>
</dbReference>
<accession>A0ABS1FFA4</accession>
<evidence type="ECO:0000259" key="4">
    <source>
        <dbReference type="PROSITE" id="PS50949"/>
    </source>
</evidence>
<evidence type="ECO:0000256" key="2">
    <source>
        <dbReference type="ARBA" id="ARBA00023125"/>
    </source>
</evidence>
<feature type="domain" description="HTH gntR-type" evidence="4">
    <location>
        <begin position="10"/>
        <end position="77"/>
    </location>
</feature>
<dbReference type="CDD" id="cd07377">
    <property type="entry name" value="WHTH_GntR"/>
    <property type="match status" value="1"/>
</dbReference>